<evidence type="ECO:0000313" key="2">
    <source>
        <dbReference type="Proteomes" id="UP000219329"/>
    </source>
</evidence>
<gene>
    <name evidence="1" type="ORF">CNF02_05015</name>
</gene>
<dbReference type="InterPro" id="IPR029069">
    <property type="entry name" value="HotDog_dom_sf"/>
</dbReference>
<name>A0A2A5WCE0_9GAMM</name>
<evidence type="ECO:0000313" key="1">
    <source>
        <dbReference type="EMBL" id="PDH34159.1"/>
    </source>
</evidence>
<protein>
    <submittedName>
        <fullName evidence="1">4-hydroxybenzoyl-CoA thioesterase</fullName>
    </submittedName>
</protein>
<organism evidence="1 2">
    <name type="scientific">OM182 bacterium MED-G28</name>
    <dbReference type="NCBI Taxonomy" id="1986256"/>
    <lineage>
        <taxon>Bacteria</taxon>
        <taxon>Pseudomonadati</taxon>
        <taxon>Pseudomonadota</taxon>
        <taxon>Gammaproteobacteria</taxon>
        <taxon>OMG group</taxon>
        <taxon>OM182 clade</taxon>
    </lineage>
</organism>
<comment type="caution">
    <text evidence="1">The sequence shown here is derived from an EMBL/GenBank/DDBJ whole genome shotgun (WGS) entry which is preliminary data.</text>
</comment>
<dbReference type="EMBL" id="NTJZ01000004">
    <property type="protein sequence ID" value="PDH34159.1"/>
    <property type="molecule type" value="Genomic_DNA"/>
</dbReference>
<proteinExistence type="predicted"/>
<dbReference type="CDD" id="cd00586">
    <property type="entry name" value="4HBT"/>
    <property type="match status" value="1"/>
</dbReference>
<accession>A0A2A5WCE0</accession>
<dbReference type="Gene3D" id="3.10.129.10">
    <property type="entry name" value="Hotdog Thioesterase"/>
    <property type="match status" value="1"/>
</dbReference>
<dbReference type="Pfam" id="PF13279">
    <property type="entry name" value="4HBT_2"/>
    <property type="match status" value="1"/>
</dbReference>
<reference evidence="1 2" key="1">
    <citation type="submission" date="2017-08" db="EMBL/GenBank/DDBJ databases">
        <title>Fine stratification of microbial communities through a metagenomic profile of the photic zone.</title>
        <authorList>
            <person name="Haro-Moreno J.M."/>
            <person name="Lopez-Perez M."/>
            <person name="De La Torre J."/>
            <person name="Picazo A."/>
            <person name="Camacho A."/>
            <person name="Rodriguez-Valera F."/>
        </authorList>
    </citation>
    <scope>NUCLEOTIDE SEQUENCE [LARGE SCALE GENOMIC DNA]</scope>
    <source>
        <strain evidence="1">MED-G28</strain>
    </source>
</reference>
<sequence>MDDFNWDRTNPFIIDAAVRSDRIDGYGHVSNHFYISWMTDCMFAHSAAVGLSDEICVELQRGMAVKDIKAELSGSAYKNDNLKIANWIVFNDGRLRASRAFQIINGGTGKTLVRAEMKFVCTNLVSGKPVKMPEIFRAKYCVESEKTKG</sequence>
<dbReference type="AlphaFoldDB" id="A0A2A5WCE0"/>
<dbReference type="Proteomes" id="UP000219329">
    <property type="component" value="Unassembled WGS sequence"/>
</dbReference>
<dbReference type="SUPFAM" id="SSF54637">
    <property type="entry name" value="Thioesterase/thiol ester dehydrase-isomerase"/>
    <property type="match status" value="1"/>
</dbReference>